<proteinExistence type="predicted"/>
<reference evidence="1" key="1">
    <citation type="submission" date="2021-05" db="EMBL/GenBank/DDBJ databases">
        <authorList>
            <person name="Scholz U."/>
            <person name="Mascher M."/>
            <person name="Fiebig A."/>
        </authorList>
    </citation>
    <scope>NUCLEOTIDE SEQUENCE [LARGE SCALE GENOMIC DNA]</scope>
</reference>
<name>A0ACD5UF51_AVESA</name>
<keyword evidence="2" id="KW-1185">Reference proteome</keyword>
<dbReference type="Proteomes" id="UP001732700">
    <property type="component" value="Chromosome 2A"/>
</dbReference>
<reference evidence="1" key="2">
    <citation type="submission" date="2025-09" db="UniProtKB">
        <authorList>
            <consortium name="EnsemblPlants"/>
        </authorList>
    </citation>
    <scope>IDENTIFICATION</scope>
</reference>
<accession>A0ACD5UF51</accession>
<organism evidence="1 2">
    <name type="scientific">Avena sativa</name>
    <name type="common">Oat</name>
    <dbReference type="NCBI Taxonomy" id="4498"/>
    <lineage>
        <taxon>Eukaryota</taxon>
        <taxon>Viridiplantae</taxon>
        <taxon>Streptophyta</taxon>
        <taxon>Embryophyta</taxon>
        <taxon>Tracheophyta</taxon>
        <taxon>Spermatophyta</taxon>
        <taxon>Magnoliopsida</taxon>
        <taxon>Liliopsida</taxon>
        <taxon>Poales</taxon>
        <taxon>Poaceae</taxon>
        <taxon>BOP clade</taxon>
        <taxon>Pooideae</taxon>
        <taxon>Poodae</taxon>
        <taxon>Poeae</taxon>
        <taxon>Poeae Chloroplast Group 1 (Aveneae type)</taxon>
        <taxon>Aveninae</taxon>
        <taxon>Avena</taxon>
    </lineage>
</organism>
<evidence type="ECO:0000313" key="2">
    <source>
        <dbReference type="Proteomes" id="UP001732700"/>
    </source>
</evidence>
<sequence length="340" mass="37112">MATSSTTTTTPADAKPNPIYFQSAPVSQDAIQQKEVLLHLYAYQHYREYPNGNQRVIVDAKHPKYFGTLVVNDWTIYDSLLADDPNATIVARAQGLYHGADMAAANYFICFNMVFVDERFTGSSFMVMGVLKGDEGEWAIVGGTGEFAYAQGVITYKKTKLATGNLRELHVSASCLSFPNPPKPVLQIPAAVTMIGPWGSKSGVVLDAPAIPQRLESVTICHATYVESLAFSFIDQAGEKHTVGPWGAKYGQRKETIELAPSEVVTQVYGTMRYGENTEKNIIASLKIITNVRTYGPFGIPSTTIFNVPVHGDDSIVGFFARAGSYVEALGVYVRSSRLN</sequence>
<dbReference type="EnsemblPlants" id="AVESA.00010b.r2.2AG0243820.1">
    <property type="protein sequence ID" value="AVESA.00010b.r2.2AG0243820.1.CDS"/>
    <property type="gene ID" value="AVESA.00010b.r2.2AG0243820"/>
</dbReference>
<evidence type="ECO:0000313" key="1">
    <source>
        <dbReference type="EnsemblPlants" id="AVESA.00010b.r2.2AG0243820.1.CDS"/>
    </source>
</evidence>
<protein>
    <submittedName>
        <fullName evidence="1">Uncharacterized protein</fullName>
    </submittedName>
</protein>